<sequence>MDKRVYLLMIVSFVAGLVELIIVGILDLVAADLGIKLLQAGLFISAFSVTFAISAPVLLLMTRKIERKKLLLLTLTAFFFANVFATVSHTFWTFMIARMISAMSAALLVVLSITIASKISTPEKRGRAIGLVYMGVSGSLVLGVPIGVLIGNMFSWQAPFIFISLLTLLAMIGIYFLLPPMEPSSPVPWKEQWNSIKNKQVIFAHLSTLLFLAGHYTLYGYLSPYLKLIIGMEDVWMSVVYWVFGIAAITGGGLGGMLSDRVGIKATAFSVIFLFIMTFILIPVSSFIPVFIVLTVIWGAMSWALSPPLQNHLYDIAPNTSDIQQSMNNSALHFGIALGSFIGGVVIEWGSLSYNPYVGAFFALLAFSTLLLSFFFGRDENWQEKRG</sequence>
<dbReference type="InterPro" id="IPR011701">
    <property type="entry name" value="MFS"/>
</dbReference>
<comment type="subcellular location">
    <subcellularLocation>
        <location evidence="1">Cell membrane</location>
        <topology evidence="1">Multi-pass membrane protein</topology>
    </subcellularLocation>
</comment>
<keyword evidence="2" id="KW-0813">Transport</keyword>
<dbReference type="SUPFAM" id="SSF103473">
    <property type="entry name" value="MFS general substrate transporter"/>
    <property type="match status" value="1"/>
</dbReference>
<evidence type="ECO:0000256" key="7">
    <source>
        <dbReference type="SAM" id="Phobius"/>
    </source>
</evidence>
<feature type="transmembrane region" description="Helical" evidence="7">
    <location>
        <begin position="95"/>
        <end position="116"/>
    </location>
</feature>
<evidence type="ECO:0000313" key="10">
    <source>
        <dbReference type="Proteomes" id="UP001596143"/>
    </source>
</evidence>
<reference evidence="10" key="1">
    <citation type="journal article" date="2019" name="Int. J. Syst. Evol. Microbiol.">
        <title>The Global Catalogue of Microorganisms (GCM) 10K type strain sequencing project: providing services to taxonomists for standard genome sequencing and annotation.</title>
        <authorList>
            <consortium name="The Broad Institute Genomics Platform"/>
            <consortium name="The Broad Institute Genome Sequencing Center for Infectious Disease"/>
            <person name="Wu L."/>
            <person name="Ma J."/>
        </authorList>
    </citation>
    <scope>NUCLEOTIDE SEQUENCE [LARGE SCALE GENOMIC DNA]</scope>
    <source>
        <strain evidence="10">CGMCC 1.15790</strain>
    </source>
</reference>
<feature type="transmembrane region" description="Helical" evidence="7">
    <location>
        <begin position="239"/>
        <end position="259"/>
    </location>
</feature>
<dbReference type="InterPro" id="IPR020846">
    <property type="entry name" value="MFS_dom"/>
</dbReference>
<feature type="transmembrane region" description="Helical" evidence="7">
    <location>
        <begin position="357"/>
        <end position="377"/>
    </location>
</feature>
<evidence type="ECO:0000313" key="9">
    <source>
        <dbReference type="EMBL" id="MFC5627894.1"/>
    </source>
</evidence>
<keyword evidence="4 7" id="KW-0812">Transmembrane</keyword>
<evidence type="ECO:0000259" key="8">
    <source>
        <dbReference type="PROSITE" id="PS50850"/>
    </source>
</evidence>
<name>A0ABW0U6M6_9BACI</name>
<dbReference type="InterPro" id="IPR036259">
    <property type="entry name" value="MFS_trans_sf"/>
</dbReference>
<evidence type="ECO:0000256" key="3">
    <source>
        <dbReference type="ARBA" id="ARBA00022475"/>
    </source>
</evidence>
<dbReference type="Proteomes" id="UP001596143">
    <property type="component" value="Unassembled WGS sequence"/>
</dbReference>
<dbReference type="PROSITE" id="PS50850">
    <property type="entry name" value="MFS"/>
    <property type="match status" value="1"/>
</dbReference>
<keyword evidence="6 7" id="KW-0472">Membrane</keyword>
<dbReference type="PANTHER" id="PTHR43124">
    <property type="entry name" value="PURINE EFFLUX PUMP PBUE"/>
    <property type="match status" value="1"/>
</dbReference>
<feature type="transmembrane region" description="Helical" evidence="7">
    <location>
        <begin position="290"/>
        <end position="309"/>
    </location>
</feature>
<gene>
    <name evidence="9" type="ORF">ACFPTR_03160</name>
</gene>
<evidence type="ECO:0000256" key="5">
    <source>
        <dbReference type="ARBA" id="ARBA00022989"/>
    </source>
</evidence>
<dbReference type="CDD" id="cd17324">
    <property type="entry name" value="MFS_NepI_like"/>
    <property type="match status" value="1"/>
</dbReference>
<feature type="transmembrane region" description="Helical" evidence="7">
    <location>
        <begin position="37"/>
        <end position="58"/>
    </location>
</feature>
<feature type="transmembrane region" description="Helical" evidence="7">
    <location>
        <begin position="199"/>
        <end position="219"/>
    </location>
</feature>
<accession>A0ABW0U6M6</accession>
<organism evidence="9 10">
    <name type="scientific">Aliibacillus thermotolerans</name>
    <dbReference type="NCBI Taxonomy" id="1834418"/>
    <lineage>
        <taxon>Bacteria</taxon>
        <taxon>Bacillati</taxon>
        <taxon>Bacillota</taxon>
        <taxon>Bacilli</taxon>
        <taxon>Bacillales</taxon>
        <taxon>Bacillaceae</taxon>
        <taxon>Aliibacillus</taxon>
    </lineage>
</organism>
<evidence type="ECO:0000256" key="1">
    <source>
        <dbReference type="ARBA" id="ARBA00004651"/>
    </source>
</evidence>
<keyword evidence="3" id="KW-1003">Cell membrane</keyword>
<proteinExistence type="predicted"/>
<dbReference type="PANTHER" id="PTHR43124:SF10">
    <property type="entry name" value="PURINE EFFLUX PUMP PBUE"/>
    <property type="match status" value="1"/>
</dbReference>
<feature type="transmembrane region" description="Helical" evidence="7">
    <location>
        <begin position="70"/>
        <end position="89"/>
    </location>
</feature>
<protein>
    <submittedName>
        <fullName evidence="9">MFS transporter</fullName>
    </submittedName>
</protein>
<keyword evidence="5 7" id="KW-1133">Transmembrane helix</keyword>
<feature type="transmembrane region" description="Helical" evidence="7">
    <location>
        <begin position="128"/>
        <end position="150"/>
    </location>
</feature>
<dbReference type="Pfam" id="PF07690">
    <property type="entry name" value="MFS_1"/>
    <property type="match status" value="1"/>
</dbReference>
<keyword evidence="10" id="KW-1185">Reference proteome</keyword>
<evidence type="ECO:0000256" key="6">
    <source>
        <dbReference type="ARBA" id="ARBA00023136"/>
    </source>
</evidence>
<dbReference type="RefSeq" id="WP_270896209.1">
    <property type="nucleotide sequence ID" value="NZ_JBHSPF010000015.1"/>
</dbReference>
<dbReference type="EMBL" id="JBHSPF010000015">
    <property type="protein sequence ID" value="MFC5627894.1"/>
    <property type="molecule type" value="Genomic_DNA"/>
</dbReference>
<evidence type="ECO:0000256" key="4">
    <source>
        <dbReference type="ARBA" id="ARBA00022692"/>
    </source>
</evidence>
<dbReference type="InterPro" id="IPR050189">
    <property type="entry name" value="MFS_Efflux_Transporters"/>
</dbReference>
<evidence type="ECO:0000256" key="2">
    <source>
        <dbReference type="ARBA" id="ARBA00022448"/>
    </source>
</evidence>
<feature type="transmembrane region" description="Helical" evidence="7">
    <location>
        <begin position="156"/>
        <end position="178"/>
    </location>
</feature>
<comment type="caution">
    <text evidence="9">The sequence shown here is derived from an EMBL/GenBank/DDBJ whole genome shotgun (WGS) entry which is preliminary data.</text>
</comment>
<feature type="domain" description="Major facilitator superfamily (MFS) profile" evidence="8">
    <location>
        <begin position="4"/>
        <end position="381"/>
    </location>
</feature>
<feature type="transmembrane region" description="Helical" evidence="7">
    <location>
        <begin position="7"/>
        <end position="31"/>
    </location>
</feature>
<feature type="transmembrane region" description="Helical" evidence="7">
    <location>
        <begin position="330"/>
        <end position="351"/>
    </location>
</feature>
<feature type="transmembrane region" description="Helical" evidence="7">
    <location>
        <begin position="266"/>
        <end position="284"/>
    </location>
</feature>
<dbReference type="Gene3D" id="1.20.1250.20">
    <property type="entry name" value="MFS general substrate transporter like domains"/>
    <property type="match status" value="2"/>
</dbReference>